<dbReference type="Proteomes" id="UP001497516">
    <property type="component" value="Chromosome 10"/>
</dbReference>
<sequence>MLLNLEARERMTLLSLLPFGEPRCLDSDTAHFVRVFNSINDMLSDGYWRVVFEIKEIIYRELTLEFLASFTPTKAALKNFYLPNGLLFTLVFSSTLCLLPSSASLWYCTPRTLFTPSSTVSLGLRRNSRH</sequence>
<evidence type="ECO:0000313" key="2">
    <source>
        <dbReference type="Proteomes" id="UP001497516"/>
    </source>
</evidence>
<protein>
    <submittedName>
        <fullName evidence="1">Uncharacterized protein</fullName>
    </submittedName>
</protein>
<keyword evidence="2" id="KW-1185">Reference proteome</keyword>
<reference evidence="1 2" key="1">
    <citation type="submission" date="2024-04" db="EMBL/GenBank/DDBJ databases">
        <authorList>
            <person name="Fracassetti M."/>
        </authorList>
    </citation>
    <scope>NUCLEOTIDE SEQUENCE [LARGE SCALE GENOMIC DNA]</scope>
</reference>
<dbReference type="EMBL" id="OZ034814">
    <property type="protein sequence ID" value="CAL1362021.1"/>
    <property type="molecule type" value="Genomic_DNA"/>
</dbReference>
<evidence type="ECO:0000313" key="1">
    <source>
        <dbReference type="EMBL" id="CAL1362021.1"/>
    </source>
</evidence>
<gene>
    <name evidence="1" type="ORF">LTRI10_LOCUS9266</name>
</gene>
<accession>A0AAV2D073</accession>
<organism evidence="1 2">
    <name type="scientific">Linum trigynum</name>
    <dbReference type="NCBI Taxonomy" id="586398"/>
    <lineage>
        <taxon>Eukaryota</taxon>
        <taxon>Viridiplantae</taxon>
        <taxon>Streptophyta</taxon>
        <taxon>Embryophyta</taxon>
        <taxon>Tracheophyta</taxon>
        <taxon>Spermatophyta</taxon>
        <taxon>Magnoliopsida</taxon>
        <taxon>eudicotyledons</taxon>
        <taxon>Gunneridae</taxon>
        <taxon>Pentapetalae</taxon>
        <taxon>rosids</taxon>
        <taxon>fabids</taxon>
        <taxon>Malpighiales</taxon>
        <taxon>Linaceae</taxon>
        <taxon>Linum</taxon>
    </lineage>
</organism>
<dbReference type="AlphaFoldDB" id="A0AAV2D073"/>
<proteinExistence type="predicted"/>
<name>A0AAV2D073_9ROSI</name>